<dbReference type="GO" id="GO:0003954">
    <property type="term" value="F:NADH dehydrogenase activity"/>
    <property type="evidence" value="ECO:0007669"/>
    <property type="project" value="TreeGrafter"/>
</dbReference>
<feature type="transmembrane region" description="Helical" evidence="8">
    <location>
        <begin position="279"/>
        <end position="300"/>
    </location>
</feature>
<keyword evidence="10" id="KW-0560">Oxidoreductase</keyword>
<dbReference type="PANTHER" id="PTHR43507">
    <property type="entry name" value="NADH-UBIQUINONE OXIDOREDUCTASE CHAIN 4"/>
    <property type="match status" value="1"/>
</dbReference>
<dbReference type="GO" id="GO:0012505">
    <property type="term" value="C:endomembrane system"/>
    <property type="evidence" value="ECO:0007669"/>
    <property type="project" value="UniProtKB-SubCell"/>
</dbReference>
<dbReference type="PANTHER" id="PTHR43507:SF1">
    <property type="entry name" value="NADH-UBIQUINONE OXIDOREDUCTASE CHAIN 4"/>
    <property type="match status" value="1"/>
</dbReference>
<dbReference type="NCBIfam" id="NF004500">
    <property type="entry name" value="PRK05846.1-4"/>
    <property type="match status" value="1"/>
</dbReference>
<feature type="domain" description="NADH:quinone oxidoreductase/Mrp antiporter transmembrane" evidence="9">
    <location>
        <begin position="131"/>
        <end position="423"/>
    </location>
</feature>
<feature type="transmembrane region" description="Helical" evidence="8">
    <location>
        <begin position="6"/>
        <end position="24"/>
    </location>
</feature>
<evidence type="ECO:0000256" key="2">
    <source>
        <dbReference type="ARBA" id="ARBA00009025"/>
    </source>
</evidence>
<feature type="transmembrane region" description="Helical" evidence="8">
    <location>
        <begin position="75"/>
        <end position="102"/>
    </location>
</feature>
<feature type="transmembrane region" description="Helical" evidence="8">
    <location>
        <begin position="36"/>
        <end position="55"/>
    </location>
</feature>
<evidence type="ECO:0000256" key="1">
    <source>
        <dbReference type="ARBA" id="ARBA00004127"/>
    </source>
</evidence>
<dbReference type="InterPro" id="IPR010227">
    <property type="entry name" value="NADH_Q_OxRdtase_chainM/4"/>
</dbReference>
<comment type="similarity">
    <text evidence="2">Belongs to the complex I subunit 4 family.</text>
</comment>
<feature type="transmembrane region" description="Helical" evidence="8">
    <location>
        <begin position="413"/>
        <end position="433"/>
    </location>
</feature>
<evidence type="ECO:0000256" key="6">
    <source>
        <dbReference type="RuleBase" id="RU000320"/>
    </source>
</evidence>
<dbReference type="AlphaFoldDB" id="A0A538SSD0"/>
<dbReference type="GO" id="GO:0008137">
    <property type="term" value="F:NADH dehydrogenase (ubiquinone) activity"/>
    <property type="evidence" value="ECO:0007669"/>
    <property type="project" value="InterPro"/>
</dbReference>
<evidence type="ECO:0000256" key="7">
    <source>
        <dbReference type="SAM" id="MobiDB-lite"/>
    </source>
</evidence>
<dbReference type="InterPro" id="IPR003918">
    <property type="entry name" value="NADH_UbQ_OxRdtase"/>
</dbReference>
<feature type="region of interest" description="Disordered" evidence="7">
    <location>
        <begin position="500"/>
        <end position="523"/>
    </location>
</feature>
<comment type="subcellular location">
    <subcellularLocation>
        <location evidence="1">Endomembrane system</location>
        <topology evidence="1">Multi-pass membrane protein</topology>
    </subcellularLocation>
    <subcellularLocation>
        <location evidence="6">Membrane</location>
        <topology evidence="6">Multi-pass membrane protein</topology>
    </subcellularLocation>
</comment>
<evidence type="ECO:0000256" key="5">
    <source>
        <dbReference type="ARBA" id="ARBA00023136"/>
    </source>
</evidence>
<accession>A0A538SSD0</accession>
<name>A0A538SSD0_UNCEI</name>
<keyword evidence="4 8" id="KW-1133">Transmembrane helix</keyword>
<dbReference type="EMBL" id="VBOT01000001">
    <property type="protein sequence ID" value="TMQ54302.1"/>
    <property type="molecule type" value="Genomic_DNA"/>
</dbReference>
<dbReference type="GO" id="GO:0015990">
    <property type="term" value="P:electron transport coupled proton transport"/>
    <property type="evidence" value="ECO:0007669"/>
    <property type="project" value="TreeGrafter"/>
</dbReference>
<evidence type="ECO:0000256" key="8">
    <source>
        <dbReference type="SAM" id="Phobius"/>
    </source>
</evidence>
<protein>
    <submittedName>
        <fullName evidence="10">NADH-quinone oxidoreductase subunit M</fullName>
        <ecNumber evidence="10">1.6.5.11</ecNumber>
    </submittedName>
</protein>
<keyword evidence="5 8" id="KW-0472">Membrane</keyword>
<organism evidence="10 11">
    <name type="scientific">Eiseniibacteriota bacterium</name>
    <dbReference type="NCBI Taxonomy" id="2212470"/>
    <lineage>
        <taxon>Bacteria</taxon>
        <taxon>Candidatus Eiseniibacteriota</taxon>
    </lineage>
</organism>
<dbReference type="GO" id="GO:0048039">
    <property type="term" value="F:ubiquinone binding"/>
    <property type="evidence" value="ECO:0007669"/>
    <property type="project" value="TreeGrafter"/>
</dbReference>
<dbReference type="Pfam" id="PF00361">
    <property type="entry name" value="Proton_antipo_M"/>
    <property type="match status" value="1"/>
</dbReference>
<reference evidence="10 11" key="1">
    <citation type="journal article" date="2019" name="Nat. Microbiol.">
        <title>Mediterranean grassland soil C-N compound turnover is dependent on rainfall and depth, and is mediated by genomically divergent microorganisms.</title>
        <authorList>
            <person name="Diamond S."/>
            <person name="Andeer P.F."/>
            <person name="Li Z."/>
            <person name="Crits-Christoph A."/>
            <person name="Burstein D."/>
            <person name="Anantharaman K."/>
            <person name="Lane K.R."/>
            <person name="Thomas B.C."/>
            <person name="Pan C."/>
            <person name="Northen T.R."/>
            <person name="Banfield J.F."/>
        </authorList>
    </citation>
    <scope>NUCLEOTIDE SEQUENCE [LARGE SCALE GENOMIC DNA]</scope>
    <source>
        <strain evidence="10">WS_3</strain>
    </source>
</reference>
<feature type="transmembrane region" description="Helical" evidence="8">
    <location>
        <begin position="454"/>
        <end position="472"/>
    </location>
</feature>
<dbReference type="EC" id="1.6.5.11" evidence="10"/>
<feature type="transmembrane region" description="Helical" evidence="8">
    <location>
        <begin position="247"/>
        <end position="267"/>
    </location>
</feature>
<gene>
    <name evidence="10" type="ORF">E6K73_00020</name>
</gene>
<dbReference type="Proteomes" id="UP000320184">
    <property type="component" value="Unassembled WGS sequence"/>
</dbReference>
<evidence type="ECO:0000259" key="9">
    <source>
        <dbReference type="Pfam" id="PF00361"/>
    </source>
</evidence>
<feature type="transmembrane region" description="Helical" evidence="8">
    <location>
        <begin position="167"/>
        <end position="188"/>
    </location>
</feature>
<dbReference type="GO" id="GO:0042773">
    <property type="term" value="P:ATP synthesis coupled electron transport"/>
    <property type="evidence" value="ECO:0007669"/>
    <property type="project" value="InterPro"/>
</dbReference>
<evidence type="ECO:0000256" key="4">
    <source>
        <dbReference type="ARBA" id="ARBA00022989"/>
    </source>
</evidence>
<evidence type="ECO:0000313" key="10">
    <source>
        <dbReference type="EMBL" id="TMQ54302.1"/>
    </source>
</evidence>
<dbReference type="PRINTS" id="PR01437">
    <property type="entry name" value="NUOXDRDTASE4"/>
</dbReference>
<dbReference type="GO" id="GO:0016020">
    <property type="term" value="C:membrane"/>
    <property type="evidence" value="ECO:0007669"/>
    <property type="project" value="UniProtKB-SubCell"/>
</dbReference>
<feature type="transmembrane region" description="Helical" evidence="8">
    <location>
        <begin position="208"/>
        <end position="226"/>
    </location>
</feature>
<evidence type="ECO:0000256" key="3">
    <source>
        <dbReference type="ARBA" id="ARBA00022692"/>
    </source>
</evidence>
<dbReference type="NCBIfam" id="TIGR01972">
    <property type="entry name" value="NDH_I_M"/>
    <property type="match status" value="1"/>
</dbReference>
<sequence length="523" mass="57283">MAHVPWLTLLIFLPLAGAALIMLLPPSRGRAIRGLATGVAAAELVLSLPLWWLLVPGQTGWQFEERHPWLPLLGASYHLGADGISVMLVLLTTVLSVLAVVGSYTAVEKRAREFYASLLALETGMIGTFLAIDLLLFYVFWEAMLVPMYLLIGVWGGPRRVYAAIKFFLYTMAGSVLMLVAILSLYYMNRNLTGTATFDLDAFYRLPIGPAQQSLLFLAFAVAFAIKVPMFPFHTWLPDAHVEAPTAGSVILAAILLKMGTFGFIRYAIPLFPVASAHWAPWIVTLSIVGIIYGALVAMVQPDLKKLVAYSSVSHLGFCMLGMYAMNAQGLAGSMMQMINHGISTGALFMLVGVVYERRHTRMIADFGGLWKPLPVYGAVFLVVMLSSIGLPGTNGFIGEFLVLLGVFRAAPLWAVLAATGVILSAVYMLWMFQRVMFGPVTHAENQKLSDLTLRERLVFAPIILLIFWIGFAPQPFLSRMQPALDHTLELANQRKERSLRMPEARAPGTAAPVADRAPGAVR</sequence>
<proteinExistence type="inferred from homology"/>
<feature type="transmembrane region" description="Helical" evidence="8">
    <location>
        <begin position="376"/>
        <end position="393"/>
    </location>
</feature>
<dbReference type="InterPro" id="IPR001750">
    <property type="entry name" value="ND/Mrp_TM"/>
</dbReference>
<feature type="transmembrane region" description="Helical" evidence="8">
    <location>
        <begin position="114"/>
        <end position="132"/>
    </location>
</feature>
<feature type="transmembrane region" description="Helical" evidence="8">
    <location>
        <begin position="307"/>
        <end position="326"/>
    </location>
</feature>
<feature type="transmembrane region" description="Helical" evidence="8">
    <location>
        <begin position="138"/>
        <end position="155"/>
    </location>
</feature>
<evidence type="ECO:0000313" key="11">
    <source>
        <dbReference type="Proteomes" id="UP000320184"/>
    </source>
</evidence>
<keyword evidence="3 6" id="KW-0812">Transmembrane</keyword>
<comment type="caution">
    <text evidence="10">The sequence shown here is derived from an EMBL/GenBank/DDBJ whole genome shotgun (WGS) entry which is preliminary data.</text>
</comment>
<feature type="transmembrane region" description="Helical" evidence="8">
    <location>
        <begin position="338"/>
        <end position="356"/>
    </location>
</feature>